<reference evidence="8" key="1">
    <citation type="submission" date="2025-08" db="UniProtKB">
        <authorList>
            <consortium name="RefSeq"/>
        </authorList>
    </citation>
    <scope>IDENTIFICATION</scope>
    <source>
        <tissue evidence="8">Total insect</tissue>
    </source>
</reference>
<dbReference type="RefSeq" id="XP_034247795.1">
    <property type="nucleotide sequence ID" value="XM_034391904.1"/>
</dbReference>
<proteinExistence type="inferred from homology"/>
<evidence type="ECO:0000256" key="1">
    <source>
        <dbReference type="ARBA" id="ARBA00004613"/>
    </source>
</evidence>
<evidence type="ECO:0000313" key="8">
    <source>
        <dbReference type="RefSeq" id="XP_034247795.1"/>
    </source>
</evidence>
<dbReference type="Pfam" id="PF00151">
    <property type="entry name" value="Lipase"/>
    <property type="match status" value="1"/>
</dbReference>
<dbReference type="GO" id="GO:0016042">
    <property type="term" value="P:lipid catabolic process"/>
    <property type="evidence" value="ECO:0007669"/>
    <property type="project" value="TreeGrafter"/>
</dbReference>
<comment type="similarity">
    <text evidence="2 4">Belongs to the AB hydrolase superfamily. Lipase family.</text>
</comment>
<dbReference type="InParanoid" id="A0A6P8ZAL1"/>
<accession>A0A6P8ZAL1</accession>
<dbReference type="PRINTS" id="PR00821">
    <property type="entry name" value="TAGLIPASE"/>
</dbReference>
<dbReference type="GO" id="GO:0016298">
    <property type="term" value="F:lipase activity"/>
    <property type="evidence" value="ECO:0007669"/>
    <property type="project" value="InterPro"/>
</dbReference>
<keyword evidence="3" id="KW-0964">Secreted</keyword>
<dbReference type="Gene3D" id="3.40.50.1820">
    <property type="entry name" value="alpha/beta hydrolase"/>
    <property type="match status" value="1"/>
</dbReference>
<dbReference type="OrthoDB" id="199913at2759"/>
<evidence type="ECO:0000256" key="2">
    <source>
        <dbReference type="ARBA" id="ARBA00010701"/>
    </source>
</evidence>
<organism evidence="8">
    <name type="scientific">Thrips palmi</name>
    <name type="common">Melon thrips</name>
    <dbReference type="NCBI Taxonomy" id="161013"/>
    <lineage>
        <taxon>Eukaryota</taxon>
        <taxon>Metazoa</taxon>
        <taxon>Ecdysozoa</taxon>
        <taxon>Arthropoda</taxon>
        <taxon>Hexapoda</taxon>
        <taxon>Insecta</taxon>
        <taxon>Pterygota</taxon>
        <taxon>Neoptera</taxon>
        <taxon>Paraneoptera</taxon>
        <taxon>Thysanoptera</taxon>
        <taxon>Terebrantia</taxon>
        <taxon>Thripoidea</taxon>
        <taxon>Thripidae</taxon>
        <taxon>Thrips</taxon>
    </lineage>
</organism>
<feature type="chain" id="PRO_5027669911" evidence="5">
    <location>
        <begin position="24"/>
        <end position="318"/>
    </location>
</feature>
<dbReference type="InterPro" id="IPR000734">
    <property type="entry name" value="TAG_lipase"/>
</dbReference>
<protein>
    <submittedName>
        <fullName evidence="8">Lipase member H-like</fullName>
    </submittedName>
</protein>
<dbReference type="AlphaFoldDB" id="A0A6P8ZAL1"/>
<dbReference type="SUPFAM" id="SSF53474">
    <property type="entry name" value="alpha/beta-Hydrolases"/>
    <property type="match status" value="1"/>
</dbReference>
<evidence type="ECO:0000259" key="6">
    <source>
        <dbReference type="Pfam" id="PF00151"/>
    </source>
</evidence>
<evidence type="ECO:0000313" key="7">
    <source>
        <dbReference type="Proteomes" id="UP000515158"/>
    </source>
</evidence>
<keyword evidence="7" id="KW-1185">Reference proteome</keyword>
<dbReference type="Proteomes" id="UP000515158">
    <property type="component" value="Unplaced"/>
</dbReference>
<keyword evidence="5" id="KW-0732">Signal</keyword>
<feature type="signal peptide" evidence="5">
    <location>
        <begin position="1"/>
        <end position="23"/>
    </location>
</feature>
<dbReference type="InterPro" id="IPR033906">
    <property type="entry name" value="Lipase_N"/>
</dbReference>
<dbReference type="KEGG" id="tpal:117649287"/>
<dbReference type="GO" id="GO:0005615">
    <property type="term" value="C:extracellular space"/>
    <property type="evidence" value="ECO:0007669"/>
    <property type="project" value="TreeGrafter"/>
</dbReference>
<evidence type="ECO:0000256" key="3">
    <source>
        <dbReference type="ARBA" id="ARBA00022525"/>
    </source>
</evidence>
<name>A0A6P8ZAL1_THRPL</name>
<evidence type="ECO:0000256" key="5">
    <source>
        <dbReference type="SAM" id="SignalP"/>
    </source>
</evidence>
<dbReference type="InterPro" id="IPR013818">
    <property type="entry name" value="Lipase"/>
</dbReference>
<dbReference type="PANTHER" id="PTHR11610">
    <property type="entry name" value="LIPASE"/>
    <property type="match status" value="1"/>
</dbReference>
<dbReference type="CDD" id="cd00707">
    <property type="entry name" value="Pancreat_lipase_like"/>
    <property type="match status" value="1"/>
</dbReference>
<sequence>MTTTSWAVVAAVLTMQGLGCVSSREVPSARNEPRLKVEKAVKYYIFTRDAPAGLRFELDSLDSLAANGFDASLSTTIVIHGYGHDITDPLFANVAAALLAADAPTNVLGVDWGVLCPKPLYLTSRSHVQGVGETVAALVQLLVDNGLARLADVHLIGHSLGAHVAGVAGKVNTVGRISGLDPAMPLFFDSSPDRLRPTDADLVDVIHTSAGRLGYRDPTGHVDFYPNGGTVSQPGCGGLFADGLLGSCSHRRAHELYGASIGNRAAFPAKQCDSFKKAIANRCTDEGGPSVNMGYYLNASTPQGVYYLTTTGTKPYTN</sequence>
<dbReference type="InterPro" id="IPR029058">
    <property type="entry name" value="AB_hydrolase_fold"/>
</dbReference>
<dbReference type="GeneID" id="117649287"/>
<gene>
    <name evidence="8" type="primary">LOC117649287</name>
</gene>
<evidence type="ECO:0000256" key="4">
    <source>
        <dbReference type="RuleBase" id="RU004262"/>
    </source>
</evidence>
<feature type="domain" description="Lipase" evidence="6">
    <location>
        <begin position="34"/>
        <end position="316"/>
    </location>
</feature>
<comment type="subcellular location">
    <subcellularLocation>
        <location evidence="1">Secreted</location>
    </subcellularLocation>
</comment>